<dbReference type="SUPFAM" id="SSF53756">
    <property type="entry name" value="UDP-Glycosyltransferase/glycogen phosphorylase"/>
    <property type="match status" value="1"/>
</dbReference>
<dbReference type="PANTHER" id="PTHR12526:SF636">
    <property type="entry name" value="BLL3647 PROTEIN"/>
    <property type="match status" value="1"/>
</dbReference>
<dbReference type="GO" id="GO:0016757">
    <property type="term" value="F:glycosyltransferase activity"/>
    <property type="evidence" value="ECO:0007669"/>
    <property type="project" value="TreeGrafter"/>
</dbReference>
<evidence type="ECO:0000313" key="1">
    <source>
        <dbReference type="EMBL" id="ADW71236.1"/>
    </source>
</evidence>
<dbReference type="OrthoDB" id="9807209at2"/>
<dbReference type="PANTHER" id="PTHR12526">
    <property type="entry name" value="GLYCOSYLTRANSFERASE"/>
    <property type="match status" value="1"/>
</dbReference>
<name>E8X6T6_GRATM</name>
<dbReference type="KEGG" id="acm:AciX9_3960"/>
<protein>
    <submittedName>
        <fullName evidence="1">Glycosyl transferase group 1</fullName>
    </submittedName>
</protein>
<gene>
    <name evidence="1" type="ordered locus">AciX9_3960</name>
</gene>
<keyword evidence="1" id="KW-0808">Transferase</keyword>
<reference evidence="2" key="1">
    <citation type="submission" date="2011-01" db="EMBL/GenBank/DDBJ databases">
        <title>Complete sequence of plasmid2 of Acidobacterium sp. MP5ACTX9.</title>
        <authorList>
            <consortium name="US DOE Joint Genome Institute"/>
            <person name="Lucas S."/>
            <person name="Copeland A."/>
            <person name="Lapidus A."/>
            <person name="Cheng J.-F."/>
            <person name="Goodwin L."/>
            <person name="Pitluck S."/>
            <person name="Teshima H."/>
            <person name="Detter J.C."/>
            <person name="Han C."/>
            <person name="Tapia R."/>
            <person name="Land M."/>
            <person name="Hauser L."/>
            <person name="Kyrpides N."/>
            <person name="Ivanova N."/>
            <person name="Ovchinnikova G."/>
            <person name="Pagani I."/>
            <person name="Rawat S.R."/>
            <person name="Mannisto M."/>
            <person name="Haggblom M.M."/>
            <person name="Woyke T."/>
        </authorList>
    </citation>
    <scope>NUCLEOTIDE SEQUENCE [LARGE SCALE GENOMIC DNA]</scope>
    <source>
        <strain evidence="2">MP5ACTX9</strain>
        <plasmid evidence="2">Plasmid pACIX902</plasmid>
    </source>
</reference>
<geneLocation type="plasmid" evidence="1 2">
    <name>pACIX902</name>
</geneLocation>
<dbReference type="Proteomes" id="UP000000343">
    <property type="component" value="Plasmid pACIX902"/>
</dbReference>
<dbReference type="EMBL" id="CP002482">
    <property type="protein sequence ID" value="ADW71236.1"/>
    <property type="molecule type" value="Genomic_DNA"/>
</dbReference>
<keyword evidence="1" id="KW-0614">Plasmid</keyword>
<evidence type="ECO:0000313" key="2">
    <source>
        <dbReference type="Proteomes" id="UP000000343"/>
    </source>
</evidence>
<accession>E8X6T6</accession>
<dbReference type="Gene3D" id="3.40.50.2000">
    <property type="entry name" value="Glycogen Phosphorylase B"/>
    <property type="match status" value="2"/>
</dbReference>
<dbReference type="Pfam" id="PF13692">
    <property type="entry name" value="Glyco_trans_1_4"/>
    <property type="match status" value="1"/>
</dbReference>
<organism evidence="2">
    <name type="scientific">Granulicella tundricola (strain ATCC BAA-1859 / DSM 23138 / MP5ACTX9)</name>
    <dbReference type="NCBI Taxonomy" id="1198114"/>
    <lineage>
        <taxon>Bacteria</taxon>
        <taxon>Pseudomonadati</taxon>
        <taxon>Acidobacteriota</taxon>
        <taxon>Terriglobia</taxon>
        <taxon>Terriglobales</taxon>
        <taxon>Acidobacteriaceae</taxon>
        <taxon>Granulicella</taxon>
    </lineage>
</organism>
<sequence length="422" mass="45590">MRVVFVTREPIIHQFGGSTTAALNLLEVLVAQGCQVDMLVTDPYSRSPRLFWRQRLPLPAGITLHLGKPGIGTLHLNPFSLRAWARFAARLAKRFQPLAWLGGLVHLLFGNKVVADAWDLTPPTQQELAAALAFIAAQNAEIVVVNYAFWGSLLSAPALHAHKRIILMHDMLSARAARFQQAGLALDCIPISHDEEISWLNQADIVLAIQNAEAEAIRPLLTAEVLVQPIVLSLRPPKPPPLPNPNHCLFIGTRIQPNQTGIQWFLDEVWPLILTANPAATLTVAGSVCEVIEPGAPHVTLAGILPSLAGEFASAAVCIVPLLVGSGLKIKLLEALAQGKACVSTPIGVQGLEDAVEGVIEVAGNPADFAAAVLRLMQDQDLRQAREQASLSLVRRRFRPESEAARAFAAKLLATEPRPSWP</sequence>
<dbReference type="HOGENOM" id="CLU_028014_5_0_0"/>
<proteinExistence type="predicted"/>
<keyword evidence="2" id="KW-1185">Reference proteome</keyword>
<dbReference type="RefSeq" id="WP_013582254.1">
    <property type="nucleotide sequence ID" value="NC_015065.1"/>
</dbReference>
<dbReference type="AlphaFoldDB" id="E8X6T6"/>